<keyword evidence="2" id="KW-1185">Reference proteome</keyword>
<gene>
    <name evidence="1" type="ORF">PH7735_02516</name>
</gene>
<sequence length="293" mass="33124">MQIVLHVGAHFTDEDRLLKSLSKNRDNLAARGISLPKPSSYRRQLRALLHSLGQMPVTDQLRDDFFAGLNDPSAEDPDRIILSHNDFFCVPKMAVRENLLYPKAVDRLLDMCNLFHQDEIEVHFAIRNPATFLPALVAAKKGETLEGMTRGAVPTALRWAETIGRIRENVPAIGLTVWCNEDTPLIWEQILRELAGVEATVPLEGGTDLLAEIMSDEGMERFHAYVQAHEGMTEIQKRRVIAAFLDKFALEDELEEELDLPGWSEEYVDALTDIYDEDVYEISRMPGVNLITP</sequence>
<proteinExistence type="predicted"/>
<protein>
    <submittedName>
        <fullName evidence="1">Uncharacterized protein</fullName>
    </submittedName>
</protein>
<name>A0A0N7M9P7_9RHOB</name>
<evidence type="ECO:0000313" key="2">
    <source>
        <dbReference type="Proteomes" id="UP000051870"/>
    </source>
</evidence>
<reference evidence="2" key="1">
    <citation type="submission" date="2015-09" db="EMBL/GenBank/DDBJ databases">
        <authorList>
            <person name="Rodrigo-Torres Lidia"/>
            <person name="Arahal R.David."/>
        </authorList>
    </citation>
    <scope>NUCLEOTIDE SEQUENCE [LARGE SCALE GENOMIC DNA]</scope>
    <source>
        <strain evidence="2">CECT 7735</strain>
    </source>
</reference>
<evidence type="ECO:0000313" key="1">
    <source>
        <dbReference type="EMBL" id="CUK01962.1"/>
    </source>
</evidence>
<dbReference type="GeneID" id="83881535"/>
<dbReference type="Proteomes" id="UP000051870">
    <property type="component" value="Unassembled WGS sequence"/>
</dbReference>
<dbReference type="EMBL" id="CYTW01000002">
    <property type="protein sequence ID" value="CUK01962.1"/>
    <property type="molecule type" value="Genomic_DNA"/>
</dbReference>
<dbReference type="STRING" id="1715693.PH7735_02516"/>
<accession>A0A0N7M9P7</accession>
<organism evidence="1 2">
    <name type="scientific">Shimia thalassica</name>
    <dbReference type="NCBI Taxonomy" id="1715693"/>
    <lineage>
        <taxon>Bacteria</taxon>
        <taxon>Pseudomonadati</taxon>
        <taxon>Pseudomonadota</taxon>
        <taxon>Alphaproteobacteria</taxon>
        <taxon>Rhodobacterales</taxon>
        <taxon>Roseobacteraceae</taxon>
    </lineage>
</organism>
<dbReference type="RefSeq" id="WP_058311678.1">
    <property type="nucleotide sequence ID" value="NZ_CANLZE010000002.1"/>
</dbReference>
<dbReference type="AlphaFoldDB" id="A0A0N7M9P7"/>